<dbReference type="PANTHER" id="PTHR22872">
    <property type="entry name" value="BTK-BINDING PROTEIN-RELATED"/>
    <property type="match status" value="1"/>
</dbReference>
<evidence type="ECO:0000256" key="20">
    <source>
        <dbReference type="ARBA" id="ARBA00073293"/>
    </source>
</evidence>
<feature type="compositionally biased region" description="Basic and acidic residues" evidence="22">
    <location>
        <begin position="820"/>
        <end position="841"/>
    </location>
</feature>
<dbReference type="PRINTS" id="PR00633">
    <property type="entry name" value="RCCNDNSATION"/>
</dbReference>
<feature type="repeat" description="RCC1" evidence="21">
    <location>
        <begin position="99"/>
        <end position="150"/>
    </location>
</feature>
<dbReference type="GO" id="GO:0005813">
    <property type="term" value="C:centrosome"/>
    <property type="evidence" value="ECO:0007669"/>
    <property type="project" value="UniProtKB-SubCell"/>
</dbReference>
<feature type="region of interest" description="Disordered" evidence="22">
    <location>
        <begin position="787"/>
        <end position="925"/>
    </location>
</feature>
<dbReference type="Gene3D" id="2.130.10.30">
    <property type="entry name" value="Regulator of chromosome condensation 1/beta-lactamase-inhibitor protein II"/>
    <property type="match status" value="1"/>
</dbReference>
<protein>
    <recommendedName>
        <fullName evidence="20">X-linked retinitis pigmentosa GTPase regulator</fullName>
    </recommendedName>
</protein>
<evidence type="ECO:0000256" key="15">
    <source>
        <dbReference type="ARBA" id="ARBA00023212"/>
    </source>
</evidence>
<evidence type="ECO:0000256" key="11">
    <source>
        <dbReference type="ARBA" id="ARBA00022794"/>
    </source>
</evidence>
<keyword evidence="19" id="KW-0844">Vision</keyword>
<dbReference type="InterPro" id="IPR058923">
    <property type="entry name" value="RCC1-like_dom"/>
</dbReference>
<feature type="repeat" description="RCC1" evidence="21">
    <location>
        <begin position="204"/>
        <end position="253"/>
    </location>
</feature>
<keyword evidence="8" id="KW-0716">Sensory transduction</keyword>
<evidence type="ECO:0000256" key="16">
    <source>
        <dbReference type="ARBA" id="ARBA00023273"/>
    </source>
</evidence>
<dbReference type="GO" id="GO:0005794">
    <property type="term" value="C:Golgi apparatus"/>
    <property type="evidence" value="ECO:0007669"/>
    <property type="project" value="UniProtKB-SubCell"/>
</dbReference>
<evidence type="ECO:0000256" key="9">
    <source>
        <dbReference type="ARBA" id="ARBA00022658"/>
    </source>
</evidence>
<feature type="compositionally biased region" description="Acidic residues" evidence="22">
    <location>
        <begin position="842"/>
        <end position="860"/>
    </location>
</feature>
<feature type="region of interest" description="Disordered" evidence="22">
    <location>
        <begin position="684"/>
        <end position="755"/>
    </location>
</feature>
<keyword evidence="6" id="KW-0963">Cytoplasm</keyword>
<dbReference type="GO" id="GO:0007601">
    <property type="term" value="P:visual perception"/>
    <property type="evidence" value="ECO:0007669"/>
    <property type="project" value="UniProtKB-KW"/>
</dbReference>
<evidence type="ECO:0000256" key="10">
    <source>
        <dbReference type="ARBA" id="ARBA00022737"/>
    </source>
</evidence>
<evidence type="ECO:0000256" key="6">
    <source>
        <dbReference type="ARBA" id="ARBA00022490"/>
    </source>
</evidence>
<proteinExistence type="predicted"/>
<dbReference type="InterPro" id="IPR009091">
    <property type="entry name" value="RCC1/BLIP-II"/>
</dbReference>
<evidence type="ECO:0000256" key="3">
    <source>
        <dbReference type="ARBA" id="ARBA00004555"/>
    </source>
</evidence>
<feature type="compositionally biased region" description="Basic and acidic residues" evidence="22">
    <location>
        <begin position="686"/>
        <end position="708"/>
    </location>
</feature>
<feature type="compositionally biased region" description="Basic and acidic residues" evidence="22">
    <location>
        <begin position="875"/>
        <end position="889"/>
    </location>
</feature>
<feature type="compositionally biased region" description="Acidic residues" evidence="22">
    <location>
        <begin position="709"/>
        <end position="719"/>
    </location>
</feature>
<evidence type="ECO:0000256" key="2">
    <source>
        <dbReference type="ARBA" id="ARBA00004300"/>
    </source>
</evidence>
<dbReference type="InterPro" id="IPR000408">
    <property type="entry name" value="Reg_chr_condens"/>
</dbReference>
<evidence type="ECO:0000256" key="12">
    <source>
        <dbReference type="ARBA" id="ARBA00022846"/>
    </source>
</evidence>
<feature type="compositionally biased region" description="Polar residues" evidence="22">
    <location>
        <begin position="479"/>
        <end position="488"/>
    </location>
</feature>
<comment type="subcellular location">
    <subcellularLocation>
        <location evidence="1">Cytoplasm</location>
        <location evidence="1">Cytoskeleton</location>
        <location evidence="1">Cilium basal body</location>
    </subcellularLocation>
    <subcellularLocation>
        <location evidence="4">Cytoplasm</location>
        <location evidence="4">Cytoskeleton</location>
        <location evidence="4">Flagellum axoneme</location>
    </subcellularLocation>
    <subcellularLocation>
        <location evidence="2">Cytoplasm</location>
        <location evidence="2">Cytoskeleton</location>
        <location evidence="2">Microtubule organizing center</location>
        <location evidence="2">Centrosome</location>
    </subcellularLocation>
    <subcellularLocation>
        <location evidence="3">Golgi apparatus</location>
    </subcellularLocation>
</comment>
<gene>
    <name evidence="24" type="primary">RPGR</name>
</gene>
<keyword evidence="13" id="KW-0333">Golgi apparatus</keyword>
<evidence type="ECO:0000256" key="14">
    <source>
        <dbReference type="ARBA" id="ARBA00023069"/>
    </source>
</evidence>
<sequence length="996" mass="110231">MSGLSRWGPGGLPRPASGLRRCHRPHRIAPGTFPVQAQAPRTALGMGEPEEVMPGSGAVFTFGKTQFAENIPSKFWFRNDVPTFLSCGDEHTAVVTGNNKLYMFGSNNWGQLGLGSKSTVSKPTCVKALKPEKVKFAACGRNHTLVSTEGGKVYAAGGNNEGQLGLGDTEERSTFHLISFFTSQRKIKQLSAGSNTSAALTEDGELFMWGDNSEGQIGLENVTNVCVPQQVTVGKPISWISCGYYHSAFVTTEGQLYTFGEPECGKLGLPNQLLVNHRMPQPVPGIPGKVVQVACGGGHTVVLTDMGLMYTFGDGRHGKLGLGLENSTNQFIPTLCSNFLRFIVQLVSCGGCHTLVFATPRLGGTEEMELKEINKSCFSAATSLSLSNLSSGIVLHQTLSARVRRREREKSPDSFQMTRTLPPIDGIPMPPVCFSPSPIPFYMAASNWSGKMTPEKEGLTQPEPDYFRDNMAKGKETDNSSATDSESLGETTDVLNMTHMMSLNSNDKSLKLSPIDKQKKQETIEKLKQHTAHFGNDDSKGCASEEMSKTVKEGKAYKQLLAKGIYMTQAAMTMEAFSDEDIGNDSGQPGPRADTHAEGVQRKIFSCESKHGLYPPDFKAIAKESDGGQSQKDPEAEETVSEKENELAEMAGLQARRQSEENLRNINMFFDDLPNRDMNIEDEESKDFVKDSRRNKQDVIFDSERESIEEPDSYLEGESESQQGTTDGFEQPESVEFSSGEKEDDDEVETDQNLWYSRKFIEQGHKEETEHILSKFMAKYDFKCDHLSEIPEEQEGAEDSEGSGIEEQEVEANENVEVPAGKEEKEIEILSDDLTDRAEDHEFSEDEEPEDMAEELDEDLESKKNVPADVASDNSLKKDETTKQEKRAICEYNENPKGNMHYHAKSSSSEVLNDSESTPNKDVKKSKKIFLFKRMSLMSQKSMQSNNEPLPEIKPIGDQIAFKGNKKDANQNHMGQNHQDTSPPDMERRSKSCTIL</sequence>
<dbReference type="SUPFAM" id="SSF50985">
    <property type="entry name" value="RCC1/BLIP-II"/>
    <property type="match status" value="1"/>
</dbReference>
<feature type="region of interest" description="Disordered" evidence="22">
    <location>
        <begin position="453"/>
        <end position="488"/>
    </location>
</feature>
<evidence type="ECO:0000256" key="19">
    <source>
        <dbReference type="ARBA" id="ARBA00023305"/>
    </source>
</evidence>
<dbReference type="PROSITE" id="PS50012">
    <property type="entry name" value="RCC1_3"/>
    <property type="match status" value="5"/>
</dbReference>
<feature type="region of interest" description="Disordered" evidence="22">
    <location>
        <begin position="1"/>
        <end position="20"/>
    </location>
</feature>
<evidence type="ECO:0000256" key="5">
    <source>
        <dbReference type="ARBA" id="ARBA00022481"/>
    </source>
</evidence>
<feature type="compositionally biased region" description="Low complexity" evidence="22">
    <location>
        <begin position="906"/>
        <end position="917"/>
    </location>
</feature>
<feature type="region of interest" description="Disordered" evidence="22">
    <location>
        <begin position="618"/>
        <end position="650"/>
    </location>
</feature>
<evidence type="ECO:0000256" key="17">
    <source>
        <dbReference type="ARBA" id="ARBA00023288"/>
    </source>
</evidence>
<dbReference type="Ensembl" id="ENSCAFT00030019825.1">
    <property type="protein sequence ID" value="ENSCAFP00030017290.1"/>
    <property type="gene ID" value="ENSCAFG00030010611.1"/>
</dbReference>
<dbReference type="InterPro" id="IPR051625">
    <property type="entry name" value="Signaling_Regulatory_Domain"/>
</dbReference>
<keyword evidence="12" id="KW-0282">Flagellum</keyword>
<feature type="repeat" description="RCC1" evidence="21">
    <location>
        <begin position="307"/>
        <end position="360"/>
    </location>
</feature>
<keyword evidence="9" id="KW-0344">Guanine-nucleotide releasing factor</keyword>
<evidence type="ECO:0000313" key="25">
    <source>
        <dbReference type="Proteomes" id="UP000694429"/>
    </source>
</evidence>
<dbReference type="GO" id="GO:0005929">
    <property type="term" value="C:cilium"/>
    <property type="evidence" value="ECO:0007669"/>
    <property type="project" value="UniProtKB-ARBA"/>
</dbReference>
<dbReference type="Proteomes" id="UP000694429">
    <property type="component" value="Chromosome X"/>
</dbReference>
<dbReference type="OrthoDB" id="10253607at2759"/>
<evidence type="ECO:0000259" key="23">
    <source>
        <dbReference type="Pfam" id="PF25390"/>
    </source>
</evidence>
<keyword evidence="7" id="KW-0597">Phosphoprotein</keyword>
<dbReference type="PANTHER" id="PTHR22872:SF9">
    <property type="entry name" value="X-LINKED RETINITIS PIGMENTOSA GTPASE REGULATOR"/>
    <property type="match status" value="1"/>
</dbReference>
<evidence type="ECO:0000256" key="13">
    <source>
        <dbReference type="ARBA" id="ARBA00023034"/>
    </source>
</evidence>
<feature type="compositionally biased region" description="Acidic residues" evidence="22">
    <location>
        <begin position="790"/>
        <end position="814"/>
    </location>
</feature>
<evidence type="ECO:0000256" key="18">
    <source>
        <dbReference type="ARBA" id="ARBA00023289"/>
    </source>
</evidence>
<feature type="compositionally biased region" description="Polar residues" evidence="22">
    <location>
        <begin position="971"/>
        <end position="982"/>
    </location>
</feature>
<keyword evidence="14" id="KW-0969">Cilium</keyword>
<keyword evidence="16" id="KW-0966">Cell projection</keyword>
<keyword evidence="17" id="KW-0449">Lipoprotein</keyword>
<dbReference type="FunFam" id="2.130.10.30:FF:000013">
    <property type="entry name" value="Retinitis pigmentosa GTPase regulator isoform 1"/>
    <property type="match status" value="1"/>
</dbReference>
<keyword evidence="5" id="KW-0488">Methylation</keyword>
<reference evidence="24" key="2">
    <citation type="submission" date="2025-08" db="UniProtKB">
        <authorList>
            <consortium name="Ensembl"/>
        </authorList>
    </citation>
    <scope>IDENTIFICATION</scope>
</reference>
<evidence type="ECO:0000313" key="24">
    <source>
        <dbReference type="Ensembl" id="ENSCAFP00030017290.1"/>
    </source>
</evidence>
<feature type="compositionally biased region" description="Basic and acidic residues" evidence="22">
    <location>
        <begin position="465"/>
        <end position="478"/>
    </location>
</feature>
<feature type="region of interest" description="Disordered" evidence="22">
    <location>
        <begin position="961"/>
        <end position="996"/>
    </location>
</feature>
<keyword evidence="11" id="KW-0970">Cilium biogenesis/degradation</keyword>
<reference evidence="24" key="1">
    <citation type="submission" date="2019-03" db="EMBL/GenBank/DDBJ databases">
        <authorList>
            <person name="Warren W.C."/>
            <person name="Johnson G.S."/>
        </authorList>
    </citation>
    <scope>NUCLEOTIDE SEQUENCE [LARGE SCALE GENOMIC DNA]</scope>
    <source>
        <strain evidence="24">Basenji</strain>
    </source>
</reference>
<accession>A0A8C0N217</accession>
<dbReference type="GO" id="GO:0030030">
    <property type="term" value="P:cell projection organization"/>
    <property type="evidence" value="ECO:0007669"/>
    <property type="project" value="UniProtKB-KW"/>
</dbReference>
<dbReference type="Pfam" id="PF25390">
    <property type="entry name" value="WD40_RLD"/>
    <property type="match status" value="1"/>
</dbReference>
<keyword evidence="18" id="KW-0636">Prenylation</keyword>
<evidence type="ECO:0000256" key="4">
    <source>
        <dbReference type="ARBA" id="ARBA00004611"/>
    </source>
</evidence>
<keyword evidence="15" id="KW-0206">Cytoskeleton</keyword>
<name>A0A8C0N217_CANLF</name>
<evidence type="ECO:0000256" key="22">
    <source>
        <dbReference type="SAM" id="MobiDB-lite"/>
    </source>
</evidence>
<dbReference type="PROSITE" id="PS00626">
    <property type="entry name" value="RCC1_2"/>
    <property type="match status" value="3"/>
</dbReference>
<evidence type="ECO:0000256" key="7">
    <source>
        <dbReference type="ARBA" id="ARBA00022553"/>
    </source>
</evidence>
<dbReference type="AlphaFoldDB" id="A0A8C0N217"/>
<feature type="domain" description="RCC1-like" evidence="23">
    <location>
        <begin position="79"/>
        <end position="356"/>
    </location>
</feature>
<feature type="repeat" description="RCC1" evidence="21">
    <location>
        <begin position="151"/>
        <end position="203"/>
    </location>
</feature>
<evidence type="ECO:0000256" key="21">
    <source>
        <dbReference type="PROSITE-ProRule" id="PRU00235"/>
    </source>
</evidence>
<dbReference type="GO" id="GO:0005085">
    <property type="term" value="F:guanyl-nucleotide exchange factor activity"/>
    <property type="evidence" value="ECO:0007669"/>
    <property type="project" value="UniProtKB-KW"/>
</dbReference>
<evidence type="ECO:0000256" key="8">
    <source>
        <dbReference type="ARBA" id="ARBA00022606"/>
    </source>
</evidence>
<feature type="repeat" description="RCC1" evidence="21">
    <location>
        <begin position="254"/>
        <end position="306"/>
    </location>
</feature>
<keyword evidence="10" id="KW-0677">Repeat</keyword>
<organism evidence="24 25">
    <name type="scientific">Canis lupus familiaris</name>
    <name type="common">Dog</name>
    <name type="synonym">Canis familiaris</name>
    <dbReference type="NCBI Taxonomy" id="9615"/>
    <lineage>
        <taxon>Eukaryota</taxon>
        <taxon>Metazoa</taxon>
        <taxon>Chordata</taxon>
        <taxon>Craniata</taxon>
        <taxon>Vertebrata</taxon>
        <taxon>Euteleostomi</taxon>
        <taxon>Mammalia</taxon>
        <taxon>Eutheria</taxon>
        <taxon>Laurasiatheria</taxon>
        <taxon>Carnivora</taxon>
        <taxon>Caniformia</taxon>
        <taxon>Canidae</taxon>
        <taxon>Canis</taxon>
    </lineage>
</organism>
<evidence type="ECO:0000256" key="1">
    <source>
        <dbReference type="ARBA" id="ARBA00004120"/>
    </source>
</evidence>